<dbReference type="SUPFAM" id="SSF55681">
    <property type="entry name" value="Class II aaRS and biotin synthetases"/>
    <property type="match status" value="1"/>
</dbReference>
<feature type="binding site" evidence="6">
    <location>
        <begin position="86"/>
        <end position="88"/>
    </location>
    <ligand>
        <name>biotin</name>
        <dbReference type="ChEBI" id="CHEBI:57586"/>
    </ligand>
</feature>
<evidence type="ECO:0000313" key="8">
    <source>
        <dbReference type="EMBL" id="PPI88298.1"/>
    </source>
</evidence>
<dbReference type="InterPro" id="IPR045864">
    <property type="entry name" value="aa-tRNA-synth_II/BPL/LPL"/>
</dbReference>
<dbReference type="SUPFAM" id="SSF46785">
    <property type="entry name" value="Winged helix' DNA-binding domain"/>
    <property type="match status" value="1"/>
</dbReference>
<feature type="binding site" evidence="6">
    <location>
        <begin position="113"/>
        <end position="115"/>
    </location>
    <ligand>
        <name>biotin</name>
        <dbReference type="ChEBI" id="CHEBI:57586"/>
    </ligand>
</feature>
<evidence type="ECO:0000256" key="3">
    <source>
        <dbReference type="ARBA" id="ARBA00022840"/>
    </source>
</evidence>
<dbReference type="InterPro" id="IPR008988">
    <property type="entry name" value="Transcriptional_repressor_C"/>
</dbReference>
<evidence type="ECO:0000256" key="1">
    <source>
        <dbReference type="ARBA" id="ARBA00022598"/>
    </source>
</evidence>
<dbReference type="Gene3D" id="3.30.930.10">
    <property type="entry name" value="Bira Bifunctional Protein, Domain 2"/>
    <property type="match status" value="1"/>
</dbReference>
<name>A0A2P5T140_9GAMM</name>
<dbReference type="GO" id="GO:0005524">
    <property type="term" value="F:ATP binding"/>
    <property type="evidence" value="ECO:0007669"/>
    <property type="project" value="UniProtKB-UniRule"/>
</dbReference>
<dbReference type="Pfam" id="PF03099">
    <property type="entry name" value="BPL_LplA_LipB"/>
    <property type="match status" value="1"/>
</dbReference>
<evidence type="ECO:0000259" key="7">
    <source>
        <dbReference type="PROSITE" id="PS51733"/>
    </source>
</evidence>
<dbReference type="RefSeq" id="WP_136130910.1">
    <property type="nucleotide sequence ID" value="NZ_PDKT01000001.1"/>
</dbReference>
<dbReference type="EC" id="6.3.4.15" evidence="6"/>
<dbReference type="CDD" id="cd16442">
    <property type="entry name" value="BPL"/>
    <property type="match status" value="1"/>
</dbReference>
<keyword evidence="4 6" id="KW-0092">Biotin</keyword>
<dbReference type="OrthoDB" id="9807064at2"/>
<dbReference type="InterPro" id="IPR003142">
    <property type="entry name" value="BPL_C"/>
</dbReference>
<dbReference type="InterPro" id="IPR036390">
    <property type="entry name" value="WH_DNA-bd_sf"/>
</dbReference>
<sequence length="318" mass="36339">MNIKLKLIDILSNGKIYSGNRLSKNLGISISSLSSKINILKSWGLDTHITSENEYYLLNSIKLINEKEIKSKLGKDTVLFIPVLNSTNQYLLDHIDFLRSGDICVAEHQIVGRGRHGRCWYSPFGCNVYMSMCWKLKHKRNILSSIALVIGVLVAETIQSLGVKNIYTKWPNDLYINGSKFAGILIEINKIRYNYTKIIIGVGINISMLNNFKNNLKINSQWITLKEIGYDINRNDLIVNLTKNFRKFLPIFEKEGFSPFLLRWKNLDSFTNKYVKLIIGKRELHGISRGIDNRGALILENNGKIQSWLGGEISLRTV</sequence>
<dbReference type="GO" id="GO:0006355">
    <property type="term" value="P:regulation of DNA-templated transcription"/>
    <property type="evidence" value="ECO:0007669"/>
    <property type="project" value="UniProtKB-UniRule"/>
</dbReference>
<proteinExistence type="inferred from homology"/>
<comment type="catalytic activity">
    <reaction evidence="5 6">
        <text>biotin + L-lysyl-[protein] + ATP = N(6)-biotinyl-L-lysyl-[protein] + AMP + diphosphate + H(+)</text>
        <dbReference type="Rhea" id="RHEA:11756"/>
        <dbReference type="Rhea" id="RHEA-COMP:9752"/>
        <dbReference type="Rhea" id="RHEA-COMP:10505"/>
        <dbReference type="ChEBI" id="CHEBI:15378"/>
        <dbReference type="ChEBI" id="CHEBI:29969"/>
        <dbReference type="ChEBI" id="CHEBI:30616"/>
        <dbReference type="ChEBI" id="CHEBI:33019"/>
        <dbReference type="ChEBI" id="CHEBI:57586"/>
        <dbReference type="ChEBI" id="CHEBI:83144"/>
        <dbReference type="ChEBI" id="CHEBI:456215"/>
        <dbReference type="EC" id="6.3.4.15"/>
    </reaction>
</comment>
<feature type="binding site" evidence="6">
    <location>
        <position position="109"/>
    </location>
    <ligand>
        <name>biotin</name>
        <dbReference type="ChEBI" id="CHEBI:57586"/>
    </ligand>
</feature>
<dbReference type="InterPro" id="IPR004143">
    <property type="entry name" value="BPL_LPL_catalytic"/>
</dbReference>
<dbReference type="GO" id="GO:0005737">
    <property type="term" value="C:cytoplasm"/>
    <property type="evidence" value="ECO:0007669"/>
    <property type="project" value="TreeGrafter"/>
</dbReference>
<dbReference type="Gene3D" id="2.30.30.100">
    <property type="match status" value="1"/>
</dbReference>
<dbReference type="NCBIfam" id="TIGR00121">
    <property type="entry name" value="birA_ligase"/>
    <property type="match status" value="1"/>
</dbReference>
<feature type="domain" description="BPL/LPL catalytic" evidence="7">
    <location>
        <begin position="63"/>
        <end position="253"/>
    </location>
</feature>
<keyword evidence="6" id="KW-0678">Repressor</keyword>
<dbReference type="GO" id="GO:0003677">
    <property type="term" value="F:DNA binding"/>
    <property type="evidence" value="ECO:0007669"/>
    <property type="project" value="UniProtKB-UniRule"/>
</dbReference>
<evidence type="ECO:0000256" key="4">
    <source>
        <dbReference type="ARBA" id="ARBA00023267"/>
    </source>
</evidence>
<dbReference type="Proteomes" id="UP000296153">
    <property type="component" value="Unassembled WGS sequence"/>
</dbReference>
<dbReference type="HAMAP" id="MF_00978">
    <property type="entry name" value="Bifunct_BirA"/>
    <property type="match status" value="1"/>
</dbReference>
<comment type="caution">
    <text evidence="8">The sequence shown here is derived from an EMBL/GenBank/DDBJ whole genome shotgun (WGS) entry which is preliminary data.</text>
</comment>
<organism evidence="8 9">
    <name type="scientific">Candidatus Pantoea edessiphila</name>
    <dbReference type="NCBI Taxonomy" id="2044610"/>
    <lineage>
        <taxon>Bacteria</taxon>
        <taxon>Pseudomonadati</taxon>
        <taxon>Pseudomonadota</taxon>
        <taxon>Gammaproteobacteria</taxon>
        <taxon>Enterobacterales</taxon>
        <taxon>Erwiniaceae</taxon>
        <taxon>Pantoea</taxon>
    </lineage>
</organism>
<gene>
    <name evidence="6" type="primary">birA</name>
    <name evidence="8" type="ORF">CRV12_01600</name>
</gene>
<evidence type="ECO:0000313" key="9">
    <source>
        <dbReference type="Proteomes" id="UP000296153"/>
    </source>
</evidence>
<keyword evidence="6" id="KW-0804">Transcription</keyword>
<dbReference type="InterPro" id="IPR004408">
    <property type="entry name" value="Biotin_CoA_COase_ligase"/>
</dbReference>
<keyword evidence="6" id="KW-0238">DNA-binding</keyword>
<dbReference type="NCBIfam" id="NF008847">
    <property type="entry name" value="PRK11886.1-2"/>
    <property type="match status" value="1"/>
</dbReference>
<dbReference type="EMBL" id="PDKT01000001">
    <property type="protein sequence ID" value="PPI88298.1"/>
    <property type="molecule type" value="Genomic_DNA"/>
</dbReference>
<evidence type="ECO:0000256" key="5">
    <source>
        <dbReference type="ARBA" id="ARBA00047846"/>
    </source>
</evidence>
<dbReference type="Pfam" id="PF02237">
    <property type="entry name" value="BPL_C"/>
    <property type="match status" value="1"/>
</dbReference>
<comment type="similarity">
    <text evidence="6">Belongs to the biotin--protein ligase family.</text>
</comment>
<feature type="DNA-binding region" description="H-T-H motif" evidence="6">
    <location>
        <begin position="19"/>
        <end position="38"/>
    </location>
</feature>
<protein>
    <recommendedName>
        <fullName evidence="6">Bifunctional ligase/repressor BirA</fullName>
    </recommendedName>
    <alternativeName>
        <fullName evidence="6">Biotin operon repressor</fullName>
    </alternativeName>
    <alternativeName>
        <fullName evidence="6">Biotin--[acetyl-CoA-carboxylase] ligase</fullName>
        <ecNumber evidence="6">6.3.4.15</ecNumber>
    </alternativeName>
    <alternativeName>
        <fullName evidence="6">Biotin--protein ligase</fullName>
    </alternativeName>
    <alternativeName>
        <fullName evidence="6">Biotin-[acetyl-CoA carboxylase] synthetase</fullName>
    </alternativeName>
</protein>
<evidence type="ECO:0000256" key="2">
    <source>
        <dbReference type="ARBA" id="ARBA00022741"/>
    </source>
</evidence>
<dbReference type="PANTHER" id="PTHR12835">
    <property type="entry name" value="BIOTIN PROTEIN LIGASE"/>
    <property type="match status" value="1"/>
</dbReference>
<dbReference type="InterPro" id="IPR030855">
    <property type="entry name" value="Bifunct_BirA"/>
</dbReference>
<reference evidence="8 9" key="1">
    <citation type="journal article" date="2018" name="Genome Biol. Evol.">
        <title>Cladogenesis and Genomic Streamlining in Extracellular Endosymbionts of Tropical Stink Bugs.</title>
        <authorList>
            <person name="Otero-Bravo A."/>
            <person name="Goffredi S."/>
            <person name="Sabree Z.L."/>
        </authorList>
    </citation>
    <scope>NUCLEOTIDE SEQUENCE [LARGE SCALE GENOMIC DNA]</scope>
    <source>
        <strain evidence="8 9">SoEE</strain>
    </source>
</reference>
<keyword evidence="3 6" id="KW-0067">ATP-binding</keyword>
<dbReference type="SUPFAM" id="SSF50037">
    <property type="entry name" value="C-terminal domain of transcriptional repressors"/>
    <property type="match status" value="1"/>
</dbReference>
<keyword evidence="6" id="KW-0805">Transcription regulation</keyword>
<dbReference type="PANTHER" id="PTHR12835:SF5">
    <property type="entry name" value="BIOTIN--PROTEIN LIGASE"/>
    <property type="match status" value="1"/>
</dbReference>
<accession>A0A2P5T140</accession>
<keyword evidence="2 6" id="KW-0547">Nucleotide-binding</keyword>
<dbReference type="PROSITE" id="PS51733">
    <property type="entry name" value="BPL_LPL_CATALYTIC"/>
    <property type="match status" value="1"/>
</dbReference>
<dbReference type="InterPro" id="IPR036388">
    <property type="entry name" value="WH-like_DNA-bd_sf"/>
</dbReference>
<feature type="binding site" evidence="6">
    <location>
        <position position="180"/>
    </location>
    <ligand>
        <name>biotin</name>
        <dbReference type="ChEBI" id="CHEBI:57586"/>
    </ligand>
</feature>
<evidence type="ECO:0000256" key="6">
    <source>
        <dbReference type="HAMAP-Rule" id="MF_00978"/>
    </source>
</evidence>
<dbReference type="Gene3D" id="1.10.10.10">
    <property type="entry name" value="Winged helix-like DNA-binding domain superfamily/Winged helix DNA-binding domain"/>
    <property type="match status" value="1"/>
</dbReference>
<comment type="function">
    <text evidence="6">Acts both as a biotin--[acetyl-CoA-carboxylase] ligase and a biotin-operon repressor. In the presence of ATP, BirA activates biotin to form the BirA-biotinyl-5'-adenylate (BirA-bio-5'-AMP or holoBirA) complex. HoloBirA can either transfer the biotinyl moiety to the biotin carboxyl carrier protein (BCCP) subunit of acetyl-CoA carboxylase, or bind to the biotin operator site and inhibit transcription of the operon.</text>
</comment>
<keyword evidence="1 6" id="KW-0436">Ligase</keyword>
<dbReference type="AlphaFoldDB" id="A0A2P5T140"/>
<dbReference type="GO" id="GO:0004077">
    <property type="term" value="F:biotin--[biotin carboxyl-carrier protein] ligase activity"/>
    <property type="evidence" value="ECO:0007669"/>
    <property type="project" value="UniProtKB-UniRule"/>
</dbReference>